<proteinExistence type="predicted"/>
<reference evidence="1 2" key="1">
    <citation type="journal article" date="2012" name="Genome Biol.">
        <title>Sequencing three crocodilian genomes to illuminate the evolution of archosaurs and amniotes.</title>
        <authorList>
            <person name="St John J.A."/>
            <person name="Braun E.L."/>
            <person name="Isberg S.R."/>
            <person name="Miles L.G."/>
            <person name="Chong A.Y."/>
            <person name="Gongora J."/>
            <person name="Dalzell P."/>
            <person name="Moran C."/>
            <person name="Bed'hom B."/>
            <person name="Abzhanov A."/>
            <person name="Burgess S.C."/>
            <person name="Cooksey A.M."/>
            <person name="Castoe T.A."/>
            <person name="Crawford N.G."/>
            <person name="Densmore L.D."/>
            <person name="Drew J.C."/>
            <person name="Edwards S.V."/>
            <person name="Faircloth B.C."/>
            <person name="Fujita M.K."/>
            <person name="Greenwold M.J."/>
            <person name="Hoffmann F.G."/>
            <person name="Howard J.M."/>
            <person name="Iguchi T."/>
            <person name="Janes D.E."/>
            <person name="Khan S.Y."/>
            <person name="Kohno S."/>
            <person name="de Koning A.J."/>
            <person name="Lance S.L."/>
            <person name="McCarthy F.M."/>
            <person name="McCormack J.E."/>
            <person name="Merchant M.E."/>
            <person name="Peterson D.G."/>
            <person name="Pollock D.D."/>
            <person name="Pourmand N."/>
            <person name="Raney B.J."/>
            <person name="Roessler K.A."/>
            <person name="Sanford J.R."/>
            <person name="Sawyer R.H."/>
            <person name="Schmidt C.J."/>
            <person name="Triplett E.W."/>
            <person name="Tuberville T.D."/>
            <person name="Venegas-Anaya M."/>
            <person name="Howard J.T."/>
            <person name="Jarvis E.D."/>
            <person name="Guillette L.J.Jr."/>
            <person name="Glenn T.C."/>
            <person name="Green R.E."/>
            <person name="Ray D.A."/>
        </authorList>
    </citation>
    <scope>NUCLEOTIDE SEQUENCE [LARGE SCALE GENOMIC DNA]</scope>
    <source>
        <strain evidence="1">KSC_2009_1</strain>
    </source>
</reference>
<accession>A0A151NZN5</accession>
<sequence length="88" mass="9894">MARSRPSGEEVRTVDYCGLINMLHWNRTVSCERLLLSTNWYSLTQKIFIKKFSTSSAFCLQVQAMLVCSGNRNTEGDLPVSISCLCSP</sequence>
<name>A0A151NZN5_ALLMI</name>
<keyword evidence="2" id="KW-1185">Reference proteome</keyword>
<organism evidence="1 2">
    <name type="scientific">Alligator mississippiensis</name>
    <name type="common">American alligator</name>
    <dbReference type="NCBI Taxonomy" id="8496"/>
    <lineage>
        <taxon>Eukaryota</taxon>
        <taxon>Metazoa</taxon>
        <taxon>Chordata</taxon>
        <taxon>Craniata</taxon>
        <taxon>Vertebrata</taxon>
        <taxon>Euteleostomi</taxon>
        <taxon>Archelosauria</taxon>
        <taxon>Archosauria</taxon>
        <taxon>Crocodylia</taxon>
        <taxon>Alligatoridae</taxon>
        <taxon>Alligatorinae</taxon>
        <taxon>Alligator</taxon>
    </lineage>
</organism>
<comment type="caution">
    <text evidence="1">The sequence shown here is derived from an EMBL/GenBank/DDBJ whole genome shotgun (WGS) entry which is preliminary data.</text>
</comment>
<dbReference type="AlphaFoldDB" id="A0A151NZN5"/>
<dbReference type="Proteomes" id="UP000050525">
    <property type="component" value="Unassembled WGS sequence"/>
</dbReference>
<gene>
    <name evidence="1" type="ORF">Y1Q_0002742</name>
</gene>
<dbReference type="EMBL" id="AKHW03001485">
    <property type="protein sequence ID" value="KYO42100.1"/>
    <property type="molecule type" value="Genomic_DNA"/>
</dbReference>
<protein>
    <submittedName>
        <fullName evidence="1">Uncharacterized protein</fullName>
    </submittedName>
</protein>
<evidence type="ECO:0000313" key="1">
    <source>
        <dbReference type="EMBL" id="KYO42100.1"/>
    </source>
</evidence>
<evidence type="ECO:0000313" key="2">
    <source>
        <dbReference type="Proteomes" id="UP000050525"/>
    </source>
</evidence>